<feature type="compositionally biased region" description="Basic and acidic residues" evidence="1">
    <location>
        <begin position="28"/>
        <end position="39"/>
    </location>
</feature>
<dbReference type="OrthoDB" id="288713at2"/>
<evidence type="ECO:0000313" key="2">
    <source>
        <dbReference type="EMBL" id="APZ90887.1"/>
    </source>
</evidence>
<evidence type="ECO:0000256" key="1">
    <source>
        <dbReference type="SAM" id="MobiDB-lite"/>
    </source>
</evidence>
<dbReference type="Proteomes" id="UP000187735">
    <property type="component" value="Chromosome"/>
</dbReference>
<dbReference type="KEGG" id="fmr:Fuma_00471"/>
<dbReference type="EMBL" id="CP017641">
    <property type="protein sequence ID" value="APZ90887.1"/>
    <property type="molecule type" value="Genomic_DNA"/>
</dbReference>
<evidence type="ECO:0000313" key="3">
    <source>
        <dbReference type="Proteomes" id="UP000187735"/>
    </source>
</evidence>
<proteinExistence type="predicted"/>
<evidence type="ECO:0008006" key="4">
    <source>
        <dbReference type="Google" id="ProtNLM"/>
    </source>
</evidence>
<accession>A0A1P8WA11</accession>
<keyword evidence="3" id="KW-1185">Reference proteome</keyword>
<gene>
    <name evidence="2" type="ORF">Fuma_00471</name>
</gene>
<feature type="region of interest" description="Disordered" evidence="1">
    <location>
        <begin position="1"/>
        <end position="39"/>
    </location>
</feature>
<dbReference type="AlphaFoldDB" id="A0A1P8WA11"/>
<dbReference type="RefSeq" id="WP_077022719.1">
    <property type="nucleotide sequence ID" value="NZ_CP017641.1"/>
</dbReference>
<organism evidence="2 3">
    <name type="scientific">Fuerstiella marisgermanici</name>
    <dbReference type="NCBI Taxonomy" id="1891926"/>
    <lineage>
        <taxon>Bacteria</taxon>
        <taxon>Pseudomonadati</taxon>
        <taxon>Planctomycetota</taxon>
        <taxon>Planctomycetia</taxon>
        <taxon>Planctomycetales</taxon>
        <taxon>Planctomycetaceae</taxon>
        <taxon>Fuerstiella</taxon>
    </lineage>
</organism>
<sequence length="79" mass="9050">MEQQLTAPVGSPDFVERRSASSGSAPSGERRQFRDGNRSLRPEVAEFADAVDHYKISNRRRFITFEELYDVMASLGYHR</sequence>
<protein>
    <recommendedName>
        <fullName evidence="4">EF-hand domain-containing protein</fullName>
    </recommendedName>
</protein>
<reference evidence="2 3" key="1">
    <citation type="journal article" date="2016" name="Front. Microbiol.">
        <title>Fuerstia marisgermanicae gen. nov., sp. nov., an Unusual Member of the Phylum Planctomycetes from the German Wadden Sea.</title>
        <authorList>
            <person name="Kohn T."/>
            <person name="Heuer A."/>
            <person name="Jogler M."/>
            <person name="Vollmers J."/>
            <person name="Boedeker C."/>
            <person name="Bunk B."/>
            <person name="Rast P."/>
            <person name="Borchert D."/>
            <person name="Glockner I."/>
            <person name="Freese H.M."/>
            <person name="Klenk H.P."/>
            <person name="Overmann J."/>
            <person name="Kaster A.K."/>
            <person name="Rohde M."/>
            <person name="Wiegand S."/>
            <person name="Jogler C."/>
        </authorList>
    </citation>
    <scope>NUCLEOTIDE SEQUENCE [LARGE SCALE GENOMIC DNA]</scope>
    <source>
        <strain evidence="2 3">NH11</strain>
    </source>
</reference>
<name>A0A1P8WA11_9PLAN</name>